<sequence length="228" mass="24013">MQMDASPADQQPPGRRRRCCDGVTWGYRALVVFSLLCAVFLIVALGYFVTVTVSGGHPVFSASIDAVSGLELDPAKDPAGQAPTLDPEFSLTIRVSSRRRMSMYPDCLPSTGAATTVEVTYRGVLLASGPVGQLCVGVGETKDEAAVAWGTGVRLPGFLLDALAADARRGAAAFDGVHHDHYYQETRVSCTARRVGDEPVAALNTPCLVSTADVPVSYPNTGRTQPAG</sequence>
<dbReference type="Gramene" id="OB02G31660.1">
    <property type="protein sequence ID" value="OB02G31660.1"/>
    <property type="gene ID" value="OB02G31660"/>
</dbReference>
<evidence type="ECO:0000313" key="2">
    <source>
        <dbReference type="EnsemblPlants" id="OB02G31660.1"/>
    </source>
</evidence>
<protein>
    <recommendedName>
        <fullName evidence="4">Late embryogenesis abundant protein LEA-2 subgroup domain-containing protein</fullName>
    </recommendedName>
</protein>
<organism evidence="2">
    <name type="scientific">Oryza brachyantha</name>
    <name type="common">malo sina</name>
    <dbReference type="NCBI Taxonomy" id="4533"/>
    <lineage>
        <taxon>Eukaryota</taxon>
        <taxon>Viridiplantae</taxon>
        <taxon>Streptophyta</taxon>
        <taxon>Embryophyta</taxon>
        <taxon>Tracheophyta</taxon>
        <taxon>Spermatophyta</taxon>
        <taxon>Magnoliopsida</taxon>
        <taxon>Liliopsida</taxon>
        <taxon>Poales</taxon>
        <taxon>Poaceae</taxon>
        <taxon>BOP clade</taxon>
        <taxon>Oryzoideae</taxon>
        <taxon>Oryzeae</taxon>
        <taxon>Oryzinae</taxon>
        <taxon>Oryza</taxon>
    </lineage>
</organism>
<dbReference type="PANTHER" id="PTHR33994">
    <property type="entry name" value="OS04G0515000 PROTEIN"/>
    <property type="match status" value="1"/>
</dbReference>
<accession>J3LEU9</accession>
<name>J3LEU9_ORYBR</name>
<keyword evidence="3" id="KW-1185">Reference proteome</keyword>
<dbReference type="AlphaFoldDB" id="J3LEU9"/>
<keyword evidence="1" id="KW-0812">Transmembrane</keyword>
<dbReference type="OMA" id="MYLEVAY"/>
<keyword evidence="1" id="KW-1133">Transmembrane helix</keyword>
<evidence type="ECO:0008006" key="4">
    <source>
        <dbReference type="Google" id="ProtNLM"/>
    </source>
</evidence>
<dbReference type="PANTHER" id="PTHR33994:SF25">
    <property type="entry name" value="OS02G0619200 PROTEIN"/>
    <property type="match status" value="1"/>
</dbReference>
<dbReference type="Proteomes" id="UP000006038">
    <property type="component" value="Unassembled WGS sequence"/>
</dbReference>
<evidence type="ECO:0000313" key="3">
    <source>
        <dbReference type="Proteomes" id="UP000006038"/>
    </source>
</evidence>
<feature type="transmembrane region" description="Helical" evidence="1">
    <location>
        <begin position="25"/>
        <end position="49"/>
    </location>
</feature>
<dbReference type="eggNOG" id="ENOG502R4E5">
    <property type="taxonomic scope" value="Eukaryota"/>
</dbReference>
<proteinExistence type="predicted"/>
<evidence type="ECO:0000256" key="1">
    <source>
        <dbReference type="SAM" id="Phobius"/>
    </source>
</evidence>
<dbReference type="EnsemblPlants" id="OB02G31660.1">
    <property type="protein sequence ID" value="OB02G31660.1"/>
    <property type="gene ID" value="OB02G31660"/>
</dbReference>
<reference evidence="2" key="1">
    <citation type="submission" date="2013-04" db="UniProtKB">
        <authorList>
            <consortium name="EnsemblPlants"/>
        </authorList>
    </citation>
    <scope>IDENTIFICATION</scope>
</reference>
<keyword evidence="1" id="KW-0472">Membrane</keyword>
<dbReference type="HOGENOM" id="CLU_095845_1_1_1"/>